<dbReference type="GO" id="GO:0000160">
    <property type="term" value="P:phosphorelay signal transduction system"/>
    <property type="evidence" value="ECO:0007669"/>
    <property type="project" value="InterPro"/>
</dbReference>
<proteinExistence type="predicted"/>
<evidence type="ECO:0000313" key="8">
    <source>
        <dbReference type="EMBL" id="AMF92512.2"/>
    </source>
</evidence>
<feature type="domain" description="HTH luxR-type" evidence="6">
    <location>
        <begin position="138"/>
        <end position="203"/>
    </location>
</feature>
<dbReference type="SUPFAM" id="SSF52172">
    <property type="entry name" value="CheY-like"/>
    <property type="match status" value="1"/>
</dbReference>
<dbReference type="PROSITE" id="PS00622">
    <property type="entry name" value="HTH_LUXR_1"/>
    <property type="match status" value="1"/>
</dbReference>
<evidence type="ECO:0000256" key="2">
    <source>
        <dbReference type="ARBA" id="ARBA00023015"/>
    </source>
</evidence>
<keyword evidence="4" id="KW-0804">Transcription</keyword>
<dbReference type="InterPro" id="IPR001789">
    <property type="entry name" value="Sig_transdc_resp-reg_receiver"/>
</dbReference>
<dbReference type="RefSeq" id="WP_024375050.1">
    <property type="nucleotide sequence ID" value="NZ_AP028129.1"/>
</dbReference>
<dbReference type="InterPro" id="IPR058245">
    <property type="entry name" value="NreC/VraR/RcsB-like_REC"/>
</dbReference>
<dbReference type="SMART" id="SM00421">
    <property type="entry name" value="HTH_LUXR"/>
    <property type="match status" value="1"/>
</dbReference>
<dbReference type="GeneID" id="29383094"/>
<evidence type="ECO:0000259" key="6">
    <source>
        <dbReference type="PROSITE" id="PS50043"/>
    </source>
</evidence>
<reference evidence="9 11" key="3">
    <citation type="submission" date="2018-06" db="EMBL/GenBank/DDBJ databases">
        <authorList>
            <consortium name="Pathogen Informatics"/>
            <person name="Doyle S."/>
        </authorList>
    </citation>
    <scope>NUCLEOTIDE SEQUENCE [LARGE SCALE GENOMIC DNA]</scope>
    <source>
        <strain evidence="9 11">NCTC11327</strain>
    </source>
</reference>
<dbReference type="GO" id="GO:0006355">
    <property type="term" value="P:regulation of DNA-templated transcription"/>
    <property type="evidence" value="ECO:0007669"/>
    <property type="project" value="InterPro"/>
</dbReference>
<gene>
    <name evidence="9" type="primary">evgA</name>
    <name evidence="8" type="ORF">AL536_03260</name>
    <name evidence="9" type="ORF">NCTC11327_04238</name>
</gene>
<evidence type="ECO:0000259" key="7">
    <source>
        <dbReference type="PROSITE" id="PS50110"/>
    </source>
</evidence>
<dbReference type="GO" id="GO:0003677">
    <property type="term" value="F:DNA binding"/>
    <property type="evidence" value="ECO:0007669"/>
    <property type="project" value="UniProtKB-KW"/>
</dbReference>
<evidence type="ECO:0000256" key="4">
    <source>
        <dbReference type="ARBA" id="ARBA00023163"/>
    </source>
</evidence>
<dbReference type="InterPro" id="IPR036388">
    <property type="entry name" value="WH-like_DNA-bd_sf"/>
</dbReference>
<keyword evidence="2" id="KW-0805">Transcription regulation</keyword>
<dbReference type="InterPro" id="IPR011006">
    <property type="entry name" value="CheY-like_superfamily"/>
</dbReference>
<feature type="domain" description="Response regulatory" evidence="7">
    <location>
        <begin position="10"/>
        <end position="126"/>
    </location>
</feature>
<keyword evidence="10" id="KW-1185">Reference proteome</keyword>
<dbReference type="InterPro" id="IPR000792">
    <property type="entry name" value="Tscrpt_reg_LuxR_C"/>
</dbReference>
<sequence>MNKRTTSGLTALVLDDHPLVCMAIKKLMEQNPRFGQVLVETDTQAGVKMLREGQIDFLVLDVNLEKQDGFEVLRRLKHHGFTGKTLFVSGNNSRLYSETALRVGADGYVSKAEDLSILQDAVECILNGYSFFKVAEETQAVDIQLSKQELAVFRFLVDGKSNKEIAQILNLSPKTISTYKTRILDKYQVNSIVELMSLNGSVIGRVEL</sequence>
<dbReference type="CDD" id="cd06170">
    <property type="entry name" value="LuxR_C_like"/>
    <property type="match status" value="1"/>
</dbReference>
<keyword evidence="1 5" id="KW-0597">Phosphoprotein</keyword>
<evidence type="ECO:0000256" key="5">
    <source>
        <dbReference type="PROSITE-ProRule" id="PRU00169"/>
    </source>
</evidence>
<dbReference type="EMBL" id="CP014034">
    <property type="protein sequence ID" value="AMF92512.2"/>
    <property type="molecule type" value="Genomic_DNA"/>
</dbReference>
<evidence type="ECO:0000256" key="1">
    <source>
        <dbReference type="ARBA" id="ARBA00022553"/>
    </source>
</evidence>
<dbReference type="PRINTS" id="PR00038">
    <property type="entry name" value="HTHLUXR"/>
</dbReference>
<dbReference type="SUPFAM" id="SSF46894">
    <property type="entry name" value="C-terminal effector domain of the bipartite response regulators"/>
    <property type="match status" value="1"/>
</dbReference>
<dbReference type="EMBL" id="UHIP01000002">
    <property type="protein sequence ID" value="SUQ27364.1"/>
    <property type="molecule type" value="Genomic_DNA"/>
</dbReference>
<evidence type="ECO:0000313" key="9">
    <source>
        <dbReference type="EMBL" id="SUQ27364.1"/>
    </source>
</evidence>
<dbReference type="InterPro" id="IPR039420">
    <property type="entry name" value="WalR-like"/>
</dbReference>
<dbReference type="Proteomes" id="UP000254626">
    <property type="component" value="Unassembled WGS sequence"/>
</dbReference>
<dbReference type="Pfam" id="PF00072">
    <property type="entry name" value="Response_reg"/>
    <property type="match status" value="1"/>
</dbReference>
<dbReference type="PANTHER" id="PTHR43214:SF41">
    <property type="entry name" value="NITRATE_NITRITE RESPONSE REGULATOR PROTEIN NARP"/>
    <property type="match status" value="1"/>
</dbReference>
<reference evidence="8" key="2">
    <citation type="submission" date="2018-01" db="EMBL/GenBank/DDBJ databases">
        <title>FDA dAtabase for Regulatory Grade micrObial Sequences (FDA-ARGOS): Supporting development and validation of Infectious Disease Dx tests.</title>
        <authorList>
            <person name="Hoffmann M."/>
            <person name="Allard M."/>
            <person name="Evans P."/>
            <person name="Brown E."/>
            <person name="Tallon L."/>
            <person name="Sadzewicz L."/>
            <person name="Sengamalay N."/>
            <person name="Ott S."/>
            <person name="Godinez A."/>
            <person name="Nagaraj S."/>
            <person name="Vyas G."/>
            <person name="Aluvathingal J."/>
            <person name="Nadendla S."/>
            <person name="Geyer C."/>
            <person name="Sichtig H."/>
        </authorList>
    </citation>
    <scope>NUCLEOTIDE SEQUENCE</scope>
    <source>
        <strain evidence="8">ATCC 33809</strain>
    </source>
</reference>
<accession>A0AAX2LYL4</accession>
<dbReference type="AlphaFoldDB" id="A0AAX2LYL4"/>
<dbReference type="InterPro" id="IPR016032">
    <property type="entry name" value="Sig_transdc_resp-reg_C-effctor"/>
</dbReference>
<organism evidence="9 11">
    <name type="scientific">Vibrio fluvialis</name>
    <dbReference type="NCBI Taxonomy" id="676"/>
    <lineage>
        <taxon>Bacteria</taxon>
        <taxon>Pseudomonadati</taxon>
        <taxon>Pseudomonadota</taxon>
        <taxon>Gammaproteobacteria</taxon>
        <taxon>Vibrionales</taxon>
        <taxon>Vibrionaceae</taxon>
        <taxon>Vibrio</taxon>
    </lineage>
</organism>
<dbReference type="Proteomes" id="UP000057088">
    <property type="component" value="Chromosome 1"/>
</dbReference>
<protein>
    <submittedName>
        <fullName evidence="8">DNA-binding response regulator</fullName>
    </submittedName>
    <submittedName>
        <fullName evidence="9">Response regulator VbsA</fullName>
    </submittedName>
</protein>
<dbReference type="Gene3D" id="1.10.10.10">
    <property type="entry name" value="Winged helix-like DNA-binding domain superfamily/Winged helix DNA-binding domain"/>
    <property type="match status" value="1"/>
</dbReference>
<dbReference type="PROSITE" id="PS50043">
    <property type="entry name" value="HTH_LUXR_2"/>
    <property type="match status" value="1"/>
</dbReference>
<evidence type="ECO:0000313" key="11">
    <source>
        <dbReference type="Proteomes" id="UP000254626"/>
    </source>
</evidence>
<feature type="modified residue" description="4-aspartylphosphate" evidence="5">
    <location>
        <position position="61"/>
    </location>
</feature>
<dbReference type="Pfam" id="PF00196">
    <property type="entry name" value="GerE"/>
    <property type="match status" value="1"/>
</dbReference>
<keyword evidence="3 8" id="KW-0238">DNA-binding</keyword>
<dbReference type="PROSITE" id="PS50110">
    <property type="entry name" value="RESPONSE_REGULATORY"/>
    <property type="match status" value="1"/>
</dbReference>
<evidence type="ECO:0000313" key="10">
    <source>
        <dbReference type="Proteomes" id="UP000057088"/>
    </source>
</evidence>
<dbReference type="CDD" id="cd17535">
    <property type="entry name" value="REC_NarL-like"/>
    <property type="match status" value="1"/>
</dbReference>
<dbReference type="Gene3D" id="3.40.50.2300">
    <property type="match status" value="1"/>
</dbReference>
<dbReference type="PANTHER" id="PTHR43214">
    <property type="entry name" value="TWO-COMPONENT RESPONSE REGULATOR"/>
    <property type="match status" value="1"/>
</dbReference>
<evidence type="ECO:0000256" key="3">
    <source>
        <dbReference type="ARBA" id="ARBA00023125"/>
    </source>
</evidence>
<dbReference type="SMART" id="SM00448">
    <property type="entry name" value="REC"/>
    <property type="match status" value="1"/>
</dbReference>
<name>A0AAX2LYL4_VIBFL</name>
<reference evidence="10" key="1">
    <citation type="submission" date="2015-12" db="EMBL/GenBank/DDBJ databases">
        <title>FDA dAtabase for Regulatory Grade micrObial Sequences (FDA-ARGOS): Supporting development and validation of Infectious Disease Dx tests.</title>
        <authorList>
            <person name="Hoffmann M."/>
            <person name="Allard M."/>
            <person name="Evans P."/>
            <person name="Brown E."/>
            <person name="Tallon L.J."/>
            <person name="Sadzewicz L."/>
            <person name="Sengamalay N."/>
            <person name="Ott S."/>
            <person name="Godinez A."/>
            <person name="Nagaraj S."/>
            <person name="Vyas G."/>
            <person name="Aluvathingal J."/>
            <person name="Nadendla S."/>
            <person name="Geyer C."/>
            <person name="Sichtig H."/>
        </authorList>
    </citation>
    <scope>NUCLEOTIDE SEQUENCE [LARGE SCALE GENOMIC DNA]</scope>
    <source>
        <strain evidence="10">ATCC 33809</strain>
    </source>
</reference>